<dbReference type="InterPro" id="IPR050351">
    <property type="entry name" value="BphY/WalK/GraS-like"/>
</dbReference>
<dbReference type="InterPro" id="IPR003594">
    <property type="entry name" value="HATPase_dom"/>
</dbReference>
<dbReference type="GO" id="GO:0004721">
    <property type="term" value="F:phosphoprotein phosphatase activity"/>
    <property type="evidence" value="ECO:0007669"/>
    <property type="project" value="TreeGrafter"/>
</dbReference>
<feature type="transmembrane region" description="Helical" evidence="7">
    <location>
        <begin position="421"/>
        <end position="444"/>
    </location>
</feature>
<dbReference type="Gene3D" id="2.60.40.2380">
    <property type="match status" value="1"/>
</dbReference>
<evidence type="ECO:0000256" key="3">
    <source>
        <dbReference type="ARBA" id="ARBA00022553"/>
    </source>
</evidence>
<dbReference type="InterPro" id="IPR003661">
    <property type="entry name" value="HisK_dim/P_dom"/>
</dbReference>
<accession>A0AA88JQY1</accession>
<dbReference type="InterPro" id="IPR011623">
    <property type="entry name" value="7TMR_DISM_rcpt_extracell_dom1"/>
</dbReference>
<sequence>MLDNITFGSQWERVVCARRGTRTGSFRLLRPFWPLTFRVWHMSILKLFLAMLIALFLGATATNAGDGASEIRIREVPGVFSGSLSLDGFIDVALVENAEATLDDLLAQHSLFAPIAGHDINLGFVRTSAWMRFALALSPQAEHPQNLLLSLTPNFTDELEAYVGVQKAGMSAADFDVYEMGDHSPRSRANVNTSANILPLELQPGQTTIIYLRARNHDASLNVSAEILSPAHYEYGSIIQNIVRGMWFGGMGILLVIQFFFFYFDRKKFYIILAMDILAVSSTYFGSLGLARLLFFNEGGLGNDYLTSTSSWFGLIAGALSIAAILDLRPRYPLIDLYFRFAALVGVVGIFCVLYGVNRYFVLVAGPVILVLTTMAMTVAFLDFIRSRDAQHGLNLAAFGLLWAGLMATNGQRYGVLPLPVWVAGSYAATSIIHFTLLTGSLAVRLRSAEAAAREADRRAVLAANAAEQHANDLVLKRTRELEEAKGVAEHALHAELKAQEQQVRFMEVISHQYRTPLGVIRTNLESVRLTLPKNDDANRARLDRARVGISRLVEVLEVNLTRSKLQGPAYQPAFSETSVADLIGIIIPGAHDLLHGATINVTVTSEAERARIRADREMLRLAVINLLENAFKFSAPAGSSMVWLDVFCEGDEVHLRIRDKGIGIAGQQPEDLVRNSVRGANSAHIEGTGMGLSLVKRATDAHGGRFVLAGRAGGGTEATIALPVPG</sequence>
<dbReference type="EC" id="2.7.13.3" evidence="2"/>
<evidence type="ECO:0000259" key="8">
    <source>
        <dbReference type="PROSITE" id="PS50109"/>
    </source>
</evidence>
<name>A0AA88JQY1_RHIRH</name>
<dbReference type="PANTHER" id="PTHR45453:SF1">
    <property type="entry name" value="PHOSPHATE REGULON SENSOR PROTEIN PHOR"/>
    <property type="match status" value="1"/>
</dbReference>
<dbReference type="Proteomes" id="UP000473658">
    <property type="component" value="Unassembled WGS sequence"/>
</dbReference>
<evidence type="ECO:0000256" key="6">
    <source>
        <dbReference type="ARBA" id="ARBA00023012"/>
    </source>
</evidence>
<dbReference type="Pfam" id="PF07695">
    <property type="entry name" value="7TMR-DISM_7TM"/>
    <property type="match status" value="1"/>
</dbReference>
<keyword evidence="4" id="KW-0808">Transferase</keyword>
<dbReference type="InterPro" id="IPR036890">
    <property type="entry name" value="HATPase_C_sf"/>
</dbReference>
<comment type="catalytic activity">
    <reaction evidence="1">
        <text>ATP + protein L-histidine = ADP + protein N-phospho-L-histidine.</text>
        <dbReference type="EC" id="2.7.13.3"/>
    </reaction>
</comment>
<dbReference type="SMART" id="SM00388">
    <property type="entry name" value="HisKA"/>
    <property type="match status" value="1"/>
</dbReference>
<dbReference type="Gene3D" id="1.10.287.130">
    <property type="match status" value="1"/>
</dbReference>
<dbReference type="SMART" id="SM00387">
    <property type="entry name" value="HATPase_c"/>
    <property type="match status" value="1"/>
</dbReference>
<evidence type="ECO:0000256" key="4">
    <source>
        <dbReference type="ARBA" id="ARBA00022679"/>
    </source>
</evidence>
<keyword evidence="5" id="KW-0418">Kinase</keyword>
<keyword evidence="3" id="KW-0597">Phosphoprotein</keyword>
<feature type="transmembrane region" description="Helical" evidence="7">
    <location>
        <begin position="245"/>
        <end position="264"/>
    </location>
</feature>
<dbReference type="EMBL" id="QRFF01000006">
    <property type="protein sequence ID" value="KAA3499383.1"/>
    <property type="molecule type" value="Genomic_DNA"/>
</dbReference>
<evidence type="ECO:0000256" key="5">
    <source>
        <dbReference type="ARBA" id="ARBA00022777"/>
    </source>
</evidence>
<keyword evidence="7" id="KW-0812">Transmembrane</keyword>
<dbReference type="SUPFAM" id="SSF55874">
    <property type="entry name" value="ATPase domain of HSP90 chaperone/DNA topoisomerase II/histidine kinase"/>
    <property type="match status" value="1"/>
</dbReference>
<dbReference type="PROSITE" id="PS50109">
    <property type="entry name" value="HIS_KIN"/>
    <property type="match status" value="1"/>
</dbReference>
<comment type="caution">
    <text evidence="9">The sequence shown here is derived from an EMBL/GenBank/DDBJ whole genome shotgun (WGS) entry which is preliminary data.</text>
</comment>
<organism evidence="9 10">
    <name type="scientific">Rhizobium rhizogenes</name>
    <name type="common">Agrobacterium rhizogenes</name>
    <dbReference type="NCBI Taxonomy" id="359"/>
    <lineage>
        <taxon>Bacteria</taxon>
        <taxon>Pseudomonadati</taxon>
        <taxon>Pseudomonadota</taxon>
        <taxon>Alphaproteobacteria</taxon>
        <taxon>Hyphomicrobiales</taxon>
        <taxon>Rhizobiaceae</taxon>
        <taxon>Rhizobium/Agrobacterium group</taxon>
        <taxon>Rhizobium</taxon>
    </lineage>
</organism>
<dbReference type="PANTHER" id="PTHR45453">
    <property type="entry name" value="PHOSPHATE REGULON SENSOR PROTEIN PHOR"/>
    <property type="match status" value="1"/>
</dbReference>
<gene>
    <name evidence="9" type="ORF">DXM27_19765</name>
</gene>
<dbReference type="GO" id="GO:0005886">
    <property type="term" value="C:plasma membrane"/>
    <property type="evidence" value="ECO:0007669"/>
    <property type="project" value="TreeGrafter"/>
</dbReference>
<feature type="transmembrane region" description="Helical" evidence="7">
    <location>
        <begin position="338"/>
        <end position="357"/>
    </location>
</feature>
<dbReference type="PRINTS" id="PR00344">
    <property type="entry name" value="BCTRLSENSOR"/>
</dbReference>
<feature type="transmembrane region" description="Helical" evidence="7">
    <location>
        <begin position="305"/>
        <end position="326"/>
    </location>
</feature>
<dbReference type="GO" id="GO:0000155">
    <property type="term" value="F:phosphorelay sensor kinase activity"/>
    <property type="evidence" value="ECO:0007669"/>
    <property type="project" value="InterPro"/>
</dbReference>
<dbReference type="InterPro" id="IPR004358">
    <property type="entry name" value="Sig_transdc_His_kin-like_C"/>
</dbReference>
<evidence type="ECO:0000256" key="2">
    <source>
        <dbReference type="ARBA" id="ARBA00012438"/>
    </source>
</evidence>
<dbReference type="CDD" id="cd00082">
    <property type="entry name" value="HisKA"/>
    <property type="match status" value="1"/>
</dbReference>
<keyword evidence="7" id="KW-1133">Transmembrane helix</keyword>
<feature type="domain" description="Histidine kinase" evidence="8">
    <location>
        <begin position="509"/>
        <end position="727"/>
    </location>
</feature>
<keyword evidence="7" id="KW-0472">Membrane</keyword>
<evidence type="ECO:0000313" key="10">
    <source>
        <dbReference type="Proteomes" id="UP000473658"/>
    </source>
</evidence>
<proteinExistence type="predicted"/>
<evidence type="ECO:0000313" key="9">
    <source>
        <dbReference type="EMBL" id="KAA3499383.1"/>
    </source>
</evidence>
<dbReference type="Pfam" id="PF07696">
    <property type="entry name" value="7TMR-DISMED2"/>
    <property type="match status" value="1"/>
</dbReference>
<dbReference type="InterPro" id="IPR036097">
    <property type="entry name" value="HisK_dim/P_sf"/>
</dbReference>
<evidence type="ECO:0000256" key="1">
    <source>
        <dbReference type="ARBA" id="ARBA00000085"/>
    </source>
</evidence>
<dbReference type="SUPFAM" id="SSF47384">
    <property type="entry name" value="Homodimeric domain of signal transducing histidine kinase"/>
    <property type="match status" value="1"/>
</dbReference>
<dbReference type="InterPro" id="IPR011622">
    <property type="entry name" value="7TMR_DISM_rcpt_extracell_dom2"/>
</dbReference>
<dbReference type="AlphaFoldDB" id="A0AA88JQY1"/>
<keyword evidence="6" id="KW-0902">Two-component regulatory system</keyword>
<dbReference type="GO" id="GO:0016036">
    <property type="term" value="P:cellular response to phosphate starvation"/>
    <property type="evidence" value="ECO:0007669"/>
    <property type="project" value="TreeGrafter"/>
</dbReference>
<dbReference type="InterPro" id="IPR005467">
    <property type="entry name" value="His_kinase_dom"/>
</dbReference>
<feature type="transmembrane region" description="Helical" evidence="7">
    <location>
        <begin position="363"/>
        <end position="385"/>
    </location>
</feature>
<feature type="transmembrane region" description="Helical" evidence="7">
    <location>
        <begin position="271"/>
        <end position="293"/>
    </location>
</feature>
<evidence type="ECO:0000256" key="7">
    <source>
        <dbReference type="SAM" id="Phobius"/>
    </source>
</evidence>
<protein>
    <recommendedName>
        <fullName evidence="2">histidine kinase</fullName>
        <ecNumber evidence="2">2.7.13.3</ecNumber>
    </recommendedName>
</protein>
<reference evidence="9 10" key="1">
    <citation type="submission" date="2018-08" db="EMBL/GenBank/DDBJ databases">
        <title>Crown Gall in kiwifruit.</title>
        <authorList>
            <person name="Visnovsky S.B."/>
            <person name="Pitman A.R."/>
        </authorList>
    </citation>
    <scope>NUCLEOTIDE SEQUENCE [LARGE SCALE GENOMIC DNA]</scope>
    <source>
        <strain evidence="9 10">SBV_302_78_2</strain>
    </source>
</reference>
<feature type="transmembrane region" description="Helical" evidence="7">
    <location>
        <begin position="392"/>
        <end position="409"/>
    </location>
</feature>
<feature type="transmembrane region" description="Helical" evidence="7">
    <location>
        <begin position="39"/>
        <end position="59"/>
    </location>
</feature>
<dbReference type="Pfam" id="PF02518">
    <property type="entry name" value="HATPase_c"/>
    <property type="match status" value="1"/>
</dbReference>
<dbReference type="Gene3D" id="3.30.565.10">
    <property type="entry name" value="Histidine kinase-like ATPase, C-terminal domain"/>
    <property type="match status" value="1"/>
</dbReference>